<keyword evidence="1" id="KW-0560">Oxidoreductase</keyword>
<dbReference type="Proteomes" id="UP000054495">
    <property type="component" value="Unassembled WGS sequence"/>
</dbReference>
<keyword evidence="3" id="KW-1185">Reference proteome</keyword>
<dbReference type="GO" id="GO:0005829">
    <property type="term" value="C:cytosol"/>
    <property type="evidence" value="ECO:0007669"/>
    <property type="project" value="TreeGrafter"/>
</dbReference>
<dbReference type="GO" id="GO:0050661">
    <property type="term" value="F:NADP binding"/>
    <property type="evidence" value="ECO:0007669"/>
    <property type="project" value="TreeGrafter"/>
</dbReference>
<dbReference type="EMBL" id="KE124806">
    <property type="protein sequence ID" value="EPB78769.1"/>
    <property type="molecule type" value="Genomic_DNA"/>
</dbReference>
<dbReference type="GO" id="GO:0051536">
    <property type="term" value="F:iron-sulfur cluster binding"/>
    <property type="evidence" value="ECO:0007669"/>
    <property type="project" value="InterPro"/>
</dbReference>
<accession>A0A0D6M3Q4</accession>
<dbReference type="PANTHER" id="PTHR43073:SF2">
    <property type="entry name" value="DIHYDROPYRIMIDINE DEHYDROGENASE [NADP(+)]"/>
    <property type="match status" value="1"/>
</dbReference>
<proteinExistence type="predicted"/>
<protein>
    <submittedName>
        <fullName evidence="2">Uncharacterized protein</fullName>
    </submittedName>
</protein>
<sequence>MATTQTSLIVRWLRLRLRPSSRLCRRPVATQAPPHPLSKDTPDVKALLALNPGVSKQARSVPTYETKKNKHNWKRNADKCGSCASNFSNDFRDIKRTTLSERGALREALSIVISVRRPQGVSKCYGIGPPLLDRFASAQQQRGKR</sequence>
<dbReference type="GO" id="GO:0006210">
    <property type="term" value="P:thymine catabolic process"/>
    <property type="evidence" value="ECO:0007669"/>
    <property type="project" value="TreeGrafter"/>
</dbReference>
<dbReference type="AlphaFoldDB" id="A0A0D6M3Q4"/>
<dbReference type="GO" id="GO:0002058">
    <property type="term" value="F:uracil binding"/>
    <property type="evidence" value="ECO:0007669"/>
    <property type="project" value="TreeGrafter"/>
</dbReference>
<evidence type="ECO:0000313" key="3">
    <source>
        <dbReference type="Proteomes" id="UP000054495"/>
    </source>
</evidence>
<dbReference type="PANTHER" id="PTHR43073">
    <property type="entry name" value="DIHYDROPYRIMIDINE DEHYDROGENASE [NADP(+)]"/>
    <property type="match status" value="1"/>
</dbReference>
<evidence type="ECO:0000313" key="2">
    <source>
        <dbReference type="EMBL" id="EPB78769.1"/>
    </source>
</evidence>
<gene>
    <name evidence="2" type="ORF">ANCCEY_02159</name>
</gene>
<reference evidence="2 3" key="1">
    <citation type="submission" date="2013-05" db="EMBL/GenBank/DDBJ databases">
        <title>Draft genome of the parasitic nematode Anyclostoma ceylanicum.</title>
        <authorList>
            <person name="Mitreva M."/>
        </authorList>
    </citation>
    <scope>NUCLEOTIDE SEQUENCE [LARGE SCALE GENOMIC DNA]</scope>
</reference>
<dbReference type="InterPro" id="IPR009051">
    <property type="entry name" value="Helical_ferredxn"/>
</dbReference>
<dbReference type="GO" id="GO:0017113">
    <property type="term" value="F:dihydropyrimidine dehydrogenase (NADP+) activity"/>
    <property type="evidence" value="ECO:0007669"/>
    <property type="project" value="TreeGrafter"/>
</dbReference>
<evidence type="ECO:0000256" key="1">
    <source>
        <dbReference type="ARBA" id="ARBA00023002"/>
    </source>
</evidence>
<dbReference type="GO" id="GO:0006212">
    <property type="term" value="P:uracil catabolic process"/>
    <property type="evidence" value="ECO:0007669"/>
    <property type="project" value="TreeGrafter"/>
</dbReference>
<dbReference type="Gene3D" id="1.10.1060.10">
    <property type="entry name" value="Alpha-helical ferredoxin"/>
    <property type="match status" value="1"/>
</dbReference>
<name>A0A0D6M3Q4_9BILA</name>
<organism evidence="2 3">
    <name type="scientific">Ancylostoma ceylanicum</name>
    <dbReference type="NCBI Taxonomy" id="53326"/>
    <lineage>
        <taxon>Eukaryota</taxon>
        <taxon>Metazoa</taxon>
        <taxon>Ecdysozoa</taxon>
        <taxon>Nematoda</taxon>
        <taxon>Chromadorea</taxon>
        <taxon>Rhabditida</taxon>
        <taxon>Rhabditina</taxon>
        <taxon>Rhabditomorpha</taxon>
        <taxon>Strongyloidea</taxon>
        <taxon>Ancylostomatidae</taxon>
        <taxon>Ancylostomatinae</taxon>
        <taxon>Ancylostoma</taxon>
    </lineage>
</organism>